<evidence type="ECO:0000256" key="2">
    <source>
        <dbReference type="ARBA" id="ARBA00022723"/>
    </source>
</evidence>
<evidence type="ECO:0000256" key="4">
    <source>
        <dbReference type="ARBA" id="ARBA00022833"/>
    </source>
</evidence>
<accession>F0WJC3</accession>
<evidence type="ECO:0000313" key="8">
    <source>
        <dbReference type="EMBL" id="CCA21370.1"/>
    </source>
</evidence>
<dbReference type="HOGENOM" id="CLU_037132_1_1_1"/>
<dbReference type="PANTHER" id="PTHR23215">
    <property type="entry name" value="ZINC FINGER PROTEIN 207"/>
    <property type="match status" value="1"/>
</dbReference>
<dbReference type="CDD" id="cd20908">
    <property type="entry name" value="SUF4-like"/>
    <property type="match status" value="1"/>
</dbReference>
<evidence type="ECO:0000259" key="7">
    <source>
        <dbReference type="PROSITE" id="PS50157"/>
    </source>
</evidence>
<keyword evidence="5" id="KW-0539">Nucleus</keyword>
<dbReference type="EMBL" id="FR824165">
    <property type="protein sequence ID" value="CCA21370.1"/>
    <property type="molecule type" value="Genomic_DNA"/>
</dbReference>
<sequence>MGKKKRRHDGMFGDGGGFSLDVRKRRIYCYYCDRNFDDEKVLIQHQKARHFKCHTCHKKLSTAGGMVVHVMQVHKIPITTVPNAKPGRDSIDVEVYGMEGVPGERRASTLDMAAKKARPDIAMSVPFPMGIPRPPMGVFIPGRLPPPPHLQHMAGMAPSMYPPPPSMMGPPGSLSCYTQAQSFPLATQLPSDSSILHTTQPPWSSQPINPASEADLMEGVDNDVGSLISDVKFERGMVYKDVGICMEEWRAQRPRYNYSSESQANHPVPFGVNLIPKRLCNQVELLTNSRIDTSLK</sequence>
<comment type="subcellular location">
    <subcellularLocation>
        <location evidence="1">Nucleus</location>
    </subcellularLocation>
</comment>
<evidence type="ECO:0000256" key="1">
    <source>
        <dbReference type="ARBA" id="ARBA00004123"/>
    </source>
</evidence>
<feature type="domain" description="C2H2-type" evidence="7">
    <location>
        <begin position="27"/>
        <end position="59"/>
    </location>
</feature>
<dbReference type="GO" id="GO:0005634">
    <property type="term" value="C:nucleus"/>
    <property type="evidence" value="ECO:0007669"/>
    <property type="project" value="UniProtKB-SubCell"/>
</dbReference>
<organism evidence="8">
    <name type="scientific">Albugo laibachii Nc14</name>
    <dbReference type="NCBI Taxonomy" id="890382"/>
    <lineage>
        <taxon>Eukaryota</taxon>
        <taxon>Sar</taxon>
        <taxon>Stramenopiles</taxon>
        <taxon>Oomycota</taxon>
        <taxon>Peronosporomycetes</taxon>
        <taxon>Albuginales</taxon>
        <taxon>Albuginaceae</taxon>
        <taxon>Albugo</taxon>
    </lineage>
</organism>
<keyword evidence="3 6" id="KW-0863">Zinc-finger</keyword>
<evidence type="ECO:0000256" key="3">
    <source>
        <dbReference type="ARBA" id="ARBA00022771"/>
    </source>
</evidence>
<evidence type="ECO:0000256" key="5">
    <source>
        <dbReference type="ARBA" id="ARBA00023242"/>
    </source>
</evidence>
<reference evidence="8" key="2">
    <citation type="submission" date="2011-02" db="EMBL/GenBank/DDBJ databases">
        <authorList>
            <person name="MacLean D."/>
        </authorList>
    </citation>
    <scope>NUCLEOTIDE SEQUENCE</scope>
</reference>
<protein>
    <submittedName>
        <fullName evidence="8">Uncharacterized protein AlNc14C120G6650</fullName>
    </submittedName>
</protein>
<dbReference type="GO" id="GO:0008270">
    <property type="term" value="F:zinc ion binding"/>
    <property type="evidence" value="ECO:0007669"/>
    <property type="project" value="UniProtKB-KW"/>
</dbReference>
<name>F0WJC3_9STRA</name>
<dbReference type="SMART" id="SM00355">
    <property type="entry name" value="ZnF_C2H2"/>
    <property type="match status" value="2"/>
</dbReference>
<keyword evidence="2" id="KW-0479">Metal-binding</keyword>
<dbReference type="AlphaFoldDB" id="F0WJC3"/>
<dbReference type="PROSITE" id="PS00028">
    <property type="entry name" value="ZINC_FINGER_C2H2_1"/>
    <property type="match status" value="1"/>
</dbReference>
<reference evidence="8" key="1">
    <citation type="journal article" date="2011" name="PLoS Biol.">
        <title>Gene gain and loss during evolution of obligate parasitism in the white rust pathogen of Arabidopsis thaliana.</title>
        <authorList>
            <person name="Kemen E."/>
            <person name="Gardiner A."/>
            <person name="Schultz-Larsen T."/>
            <person name="Kemen A.C."/>
            <person name="Balmuth A.L."/>
            <person name="Robert-Seilaniantz A."/>
            <person name="Bailey K."/>
            <person name="Holub E."/>
            <person name="Studholme D.J."/>
            <person name="Maclean D."/>
            <person name="Jones J.D."/>
        </authorList>
    </citation>
    <scope>NUCLEOTIDE SEQUENCE</scope>
</reference>
<keyword evidence="4" id="KW-0862">Zinc</keyword>
<proteinExistence type="predicted"/>
<gene>
    <name evidence="8" type="primary">AlNc14C120G6650</name>
    <name evidence="8" type="ORF">ALNC14_075130</name>
</gene>
<dbReference type="InterPro" id="IPR013087">
    <property type="entry name" value="Znf_C2H2_type"/>
</dbReference>
<dbReference type="Gene3D" id="3.30.160.60">
    <property type="entry name" value="Classic Zinc Finger"/>
    <property type="match status" value="1"/>
</dbReference>
<dbReference type="PROSITE" id="PS50157">
    <property type="entry name" value="ZINC_FINGER_C2H2_2"/>
    <property type="match status" value="1"/>
</dbReference>
<evidence type="ECO:0000256" key="6">
    <source>
        <dbReference type="PROSITE-ProRule" id="PRU00042"/>
    </source>
</evidence>
<dbReference type="PANTHER" id="PTHR23215:SF0">
    <property type="entry name" value="BUB3-INTERACTING AND GLEBS MOTIF-CONTAINING PROTEIN ZNF207"/>
    <property type="match status" value="1"/>
</dbReference>